<dbReference type="InterPro" id="IPR006076">
    <property type="entry name" value="FAD-dep_OxRdtase"/>
</dbReference>
<organism evidence="3 4">
    <name type="scientific">Amorphus orientalis</name>
    <dbReference type="NCBI Taxonomy" id="649198"/>
    <lineage>
        <taxon>Bacteria</taxon>
        <taxon>Pseudomonadati</taxon>
        <taxon>Pseudomonadota</taxon>
        <taxon>Alphaproteobacteria</taxon>
        <taxon>Hyphomicrobiales</taxon>
        <taxon>Amorphaceae</taxon>
        <taxon>Amorphus</taxon>
    </lineage>
</organism>
<dbReference type="Gene3D" id="3.50.50.60">
    <property type="entry name" value="FAD/NAD(P)-binding domain"/>
    <property type="match status" value="2"/>
</dbReference>
<dbReference type="Pfam" id="PF01266">
    <property type="entry name" value="DAO"/>
    <property type="match status" value="1"/>
</dbReference>
<comment type="caution">
    <text evidence="3">The sequence shown here is derived from an EMBL/GenBank/DDBJ whole genome shotgun (WGS) entry which is preliminary data.</text>
</comment>
<dbReference type="InterPro" id="IPR036188">
    <property type="entry name" value="FAD/NAD-bd_sf"/>
</dbReference>
<evidence type="ECO:0000259" key="2">
    <source>
        <dbReference type="Pfam" id="PF01266"/>
    </source>
</evidence>
<dbReference type="GO" id="GO:0016491">
    <property type="term" value="F:oxidoreductase activity"/>
    <property type="evidence" value="ECO:0007669"/>
    <property type="project" value="UniProtKB-KW"/>
</dbReference>
<reference evidence="3" key="1">
    <citation type="submission" date="2023-07" db="EMBL/GenBank/DDBJ databases">
        <title>Genomic Encyclopedia of Type Strains, Phase IV (KMG-IV): sequencing the most valuable type-strain genomes for metagenomic binning, comparative biology and taxonomic classification.</title>
        <authorList>
            <person name="Goeker M."/>
        </authorList>
    </citation>
    <scope>NUCLEOTIDE SEQUENCE</scope>
    <source>
        <strain evidence="3">DSM 21202</strain>
    </source>
</reference>
<dbReference type="PANTHER" id="PTHR13847:SF289">
    <property type="entry name" value="GLYCINE OXIDASE"/>
    <property type="match status" value="1"/>
</dbReference>
<evidence type="ECO:0000313" key="3">
    <source>
        <dbReference type="EMBL" id="MDQ0315655.1"/>
    </source>
</evidence>
<protein>
    <submittedName>
        <fullName evidence="3">D-amino-acid dehydrogenase</fullName>
        <ecNumber evidence="3">1.4.99.-</ecNumber>
    </submittedName>
</protein>
<feature type="domain" description="FAD dependent oxidoreductase" evidence="2">
    <location>
        <begin position="6"/>
        <end position="398"/>
    </location>
</feature>
<keyword evidence="4" id="KW-1185">Reference proteome</keyword>
<dbReference type="EC" id="1.4.99.-" evidence="3"/>
<dbReference type="SUPFAM" id="SSF54373">
    <property type="entry name" value="FAD-linked reductases, C-terminal domain"/>
    <property type="match status" value="1"/>
</dbReference>
<accession>A0AAE3VPZ2</accession>
<dbReference type="RefSeq" id="WP_306885478.1">
    <property type="nucleotide sequence ID" value="NZ_JAUSUL010000002.1"/>
</dbReference>
<dbReference type="Gene3D" id="3.30.9.10">
    <property type="entry name" value="D-Amino Acid Oxidase, subunit A, domain 2"/>
    <property type="match status" value="1"/>
</dbReference>
<dbReference type="GO" id="GO:0005737">
    <property type="term" value="C:cytoplasm"/>
    <property type="evidence" value="ECO:0007669"/>
    <property type="project" value="TreeGrafter"/>
</dbReference>
<keyword evidence="1 3" id="KW-0560">Oxidoreductase</keyword>
<evidence type="ECO:0000256" key="1">
    <source>
        <dbReference type="ARBA" id="ARBA00023002"/>
    </source>
</evidence>
<name>A0AAE3VPZ2_9HYPH</name>
<dbReference type="Proteomes" id="UP001229244">
    <property type="component" value="Unassembled WGS sequence"/>
</dbReference>
<proteinExistence type="predicted"/>
<dbReference type="AlphaFoldDB" id="A0AAE3VPZ2"/>
<dbReference type="SUPFAM" id="SSF51905">
    <property type="entry name" value="FAD/NAD(P)-binding domain"/>
    <property type="match status" value="1"/>
</dbReference>
<sequence length="416" mass="45447">MIERADVIVLGAGIVGISTAIHLQERGRSVLLVERRAPGEETSYGNAGVIERESLVPVTVPRRLSDLIPFALNRKVAAHYRLADLPRFLPWLNSLSRNSAPAAVDRYAAASDALSREAAREHHRLAGPSGVEPLFRKTGWLRLFRSPQSFAAAQTAHLARAKRYALPFDILTPEEAGDIEPHLSPAFYRAVLWPETESVASPGRVTKSYAEHFVGIGGHYMKTEARAIRPLSDGGFEIETGGAPLHAGQVVVALGPWSMDLLGPLGYRMPLAPKRGYHRHYRPQGNASLGRPVVDMDNGYAITPMLDGIRITSGIEFADRDAPPTPVQLARAEPLARELFPLGEPVEEKPWMGARPCFPDSLPAIGEAPRHKGLWFNFGHGHLGFTQGPISGRLLAELMTWSSPCVDPAPYSPARF</sequence>
<gene>
    <name evidence="3" type="ORF">J2S73_002112</name>
</gene>
<dbReference type="PANTHER" id="PTHR13847">
    <property type="entry name" value="SARCOSINE DEHYDROGENASE-RELATED"/>
    <property type="match status" value="1"/>
</dbReference>
<evidence type="ECO:0000313" key="4">
    <source>
        <dbReference type="Proteomes" id="UP001229244"/>
    </source>
</evidence>
<dbReference type="EMBL" id="JAUSUL010000002">
    <property type="protein sequence ID" value="MDQ0315655.1"/>
    <property type="molecule type" value="Genomic_DNA"/>
</dbReference>